<accession>A0ABP8GNI8</accession>
<evidence type="ECO:0000313" key="1">
    <source>
        <dbReference type="EMBL" id="GAA4327618.1"/>
    </source>
</evidence>
<dbReference type="Proteomes" id="UP001500582">
    <property type="component" value="Unassembled WGS sequence"/>
</dbReference>
<dbReference type="RefSeq" id="WP_345212050.1">
    <property type="nucleotide sequence ID" value="NZ_BAABFT010000008.1"/>
</dbReference>
<sequence length="114" mass="13226">MDDFIDSMPLYSKNQFEWKATPTDFIELVTALHESGIIKRIDGEKLTRKELANNLMQFFNIENTILNLEKLLSSRTNNKRGLTLFLNKLEQAFSALMRILLTSHITNIFSITFV</sequence>
<gene>
    <name evidence="1" type="ORF">GCM10023149_31130</name>
</gene>
<organism evidence="1 2">
    <name type="scientific">Mucilaginibacter gynuensis</name>
    <dbReference type="NCBI Taxonomy" id="1302236"/>
    <lineage>
        <taxon>Bacteria</taxon>
        <taxon>Pseudomonadati</taxon>
        <taxon>Bacteroidota</taxon>
        <taxon>Sphingobacteriia</taxon>
        <taxon>Sphingobacteriales</taxon>
        <taxon>Sphingobacteriaceae</taxon>
        <taxon>Mucilaginibacter</taxon>
    </lineage>
</organism>
<dbReference type="InterPro" id="IPR018534">
    <property type="entry name" value="Tet_reg_excision_RteC"/>
</dbReference>
<keyword evidence="2" id="KW-1185">Reference proteome</keyword>
<dbReference type="EMBL" id="BAABFT010000008">
    <property type="protein sequence ID" value="GAA4327618.1"/>
    <property type="molecule type" value="Genomic_DNA"/>
</dbReference>
<protein>
    <submittedName>
        <fullName evidence="1">Uncharacterized protein</fullName>
    </submittedName>
</protein>
<dbReference type="Pfam" id="PF09357">
    <property type="entry name" value="RteC"/>
    <property type="match status" value="1"/>
</dbReference>
<proteinExistence type="predicted"/>
<evidence type="ECO:0000313" key="2">
    <source>
        <dbReference type="Proteomes" id="UP001500582"/>
    </source>
</evidence>
<name>A0ABP8GNI8_9SPHI</name>
<comment type="caution">
    <text evidence="1">The sequence shown here is derived from an EMBL/GenBank/DDBJ whole genome shotgun (WGS) entry which is preliminary data.</text>
</comment>
<reference evidence="2" key="1">
    <citation type="journal article" date="2019" name="Int. J. Syst. Evol. Microbiol.">
        <title>The Global Catalogue of Microorganisms (GCM) 10K type strain sequencing project: providing services to taxonomists for standard genome sequencing and annotation.</title>
        <authorList>
            <consortium name="The Broad Institute Genomics Platform"/>
            <consortium name="The Broad Institute Genome Sequencing Center for Infectious Disease"/>
            <person name="Wu L."/>
            <person name="Ma J."/>
        </authorList>
    </citation>
    <scope>NUCLEOTIDE SEQUENCE [LARGE SCALE GENOMIC DNA]</scope>
    <source>
        <strain evidence="2">JCM 17705</strain>
    </source>
</reference>